<dbReference type="InterPro" id="IPR001173">
    <property type="entry name" value="Glyco_trans_2-like"/>
</dbReference>
<dbReference type="GO" id="GO:0016758">
    <property type="term" value="F:hexosyltransferase activity"/>
    <property type="evidence" value="ECO:0007669"/>
    <property type="project" value="UniProtKB-ARBA"/>
</dbReference>
<feature type="domain" description="Glycosyltransferase 2-like" evidence="4">
    <location>
        <begin position="6"/>
        <end position="170"/>
    </location>
</feature>
<proteinExistence type="predicted"/>
<evidence type="ECO:0000313" key="5">
    <source>
        <dbReference type="EMBL" id="AWL11224.1"/>
    </source>
</evidence>
<dbReference type="OrthoDB" id="9802649at2"/>
<dbReference type="InterPro" id="IPR029044">
    <property type="entry name" value="Nucleotide-diphossugar_trans"/>
</dbReference>
<dbReference type="PANTHER" id="PTHR22916">
    <property type="entry name" value="GLYCOSYLTRANSFERASE"/>
    <property type="match status" value="1"/>
</dbReference>
<keyword evidence="6" id="KW-1185">Reference proteome</keyword>
<dbReference type="AlphaFoldDB" id="A0A2S2E0Q3"/>
<feature type="transmembrane region" description="Helical" evidence="3">
    <location>
        <begin position="334"/>
        <end position="352"/>
    </location>
</feature>
<keyword evidence="3" id="KW-1133">Transmembrane helix</keyword>
<dbReference type="PANTHER" id="PTHR22916:SF51">
    <property type="entry name" value="GLYCOSYLTRANSFERASE EPSH-RELATED"/>
    <property type="match status" value="1"/>
</dbReference>
<evidence type="ECO:0000256" key="1">
    <source>
        <dbReference type="ARBA" id="ARBA00022676"/>
    </source>
</evidence>
<sequence length="422" mass="49688">MKMLVSIIIPVYNVEKYIDDCLQSVLGQTYSNLEVICVDDCGNDNSVAICEKYASEDSRVNIVKHEFNKGLPGARNTGLKLAKGEYVYFIDSDDMLGNNDAIEALVKESVHSESDIVTGRVLHWYSDGSTTEDYLAECQKKSFSGRKFIDVPEFCSHVVAWHKLIKREFLEKNSIYFIEYLKKHEDNPFTTKAFFYSDKISFVKDSLLLYRQRGDSDTTSIMSIDDEEYNAKYKFLCYKEIYEFLSEFPEENYTRNLLFYEASKTLSDLVNWKFKNITQSLRVEYLKELGFLIRKVSGQDFNYIFFDCADFSSFLHRHGVTDCEKFYFRKHPRLNVWQLFNLFFLIFYYRIFDPGFYIRYNPEVMQKDRSPTLHYLLYGLRRGLAPNKCINDKLNKLPHRSSFELKIAVKDYITNRKSSNVD</sequence>
<dbReference type="SUPFAM" id="SSF53448">
    <property type="entry name" value="Nucleotide-diphospho-sugar transferases"/>
    <property type="match status" value="1"/>
</dbReference>
<evidence type="ECO:0000313" key="6">
    <source>
        <dbReference type="Proteomes" id="UP000245728"/>
    </source>
</evidence>
<dbReference type="Pfam" id="PF00535">
    <property type="entry name" value="Glycos_transf_2"/>
    <property type="match status" value="1"/>
</dbReference>
<dbReference type="Proteomes" id="UP000245728">
    <property type="component" value="Chromosome"/>
</dbReference>
<gene>
    <name evidence="5" type="primary">waaH</name>
    <name evidence="5" type="ORF">HMF8227_00728</name>
</gene>
<name>A0A2S2E0Q3_9ALTE</name>
<reference evidence="5 6" key="1">
    <citation type="submission" date="2018-05" db="EMBL/GenBank/DDBJ databases">
        <title>Salinimonas sp. HMF8227 Genome sequencing and assembly.</title>
        <authorList>
            <person name="Kang H."/>
            <person name="Kang J."/>
            <person name="Cha I."/>
            <person name="Kim H."/>
            <person name="Joh K."/>
        </authorList>
    </citation>
    <scope>NUCLEOTIDE SEQUENCE [LARGE SCALE GENOMIC DNA]</scope>
    <source>
        <strain evidence="5 6">HMF8227</strain>
    </source>
</reference>
<dbReference type="CDD" id="cd00761">
    <property type="entry name" value="Glyco_tranf_GTA_type"/>
    <property type="match status" value="1"/>
</dbReference>
<organism evidence="5 6">
    <name type="scientific">Saliniradius amylolyticus</name>
    <dbReference type="NCBI Taxonomy" id="2183582"/>
    <lineage>
        <taxon>Bacteria</taxon>
        <taxon>Pseudomonadati</taxon>
        <taxon>Pseudomonadota</taxon>
        <taxon>Gammaproteobacteria</taxon>
        <taxon>Alteromonadales</taxon>
        <taxon>Alteromonadaceae</taxon>
        <taxon>Saliniradius</taxon>
    </lineage>
</organism>
<keyword evidence="3" id="KW-0472">Membrane</keyword>
<accession>A0A2S2E0Q3</accession>
<protein>
    <submittedName>
        <fullName evidence="5">Putative glycosyltransferase EpsJ</fullName>
        <ecNumber evidence="5">2.4.1.-</ecNumber>
    </submittedName>
</protein>
<dbReference type="EMBL" id="CP029347">
    <property type="protein sequence ID" value="AWL11224.1"/>
    <property type="molecule type" value="Genomic_DNA"/>
</dbReference>
<keyword evidence="1 5" id="KW-0328">Glycosyltransferase</keyword>
<dbReference type="Gene3D" id="3.90.550.10">
    <property type="entry name" value="Spore Coat Polysaccharide Biosynthesis Protein SpsA, Chain A"/>
    <property type="match status" value="1"/>
</dbReference>
<evidence type="ECO:0000256" key="2">
    <source>
        <dbReference type="ARBA" id="ARBA00022679"/>
    </source>
</evidence>
<keyword evidence="2 5" id="KW-0808">Transferase</keyword>
<evidence type="ECO:0000256" key="3">
    <source>
        <dbReference type="SAM" id="Phobius"/>
    </source>
</evidence>
<evidence type="ECO:0000259" key="4">
    <source>
        <dbReference type="Pfam" id="PF00535"/>
    </source>
</evidence>
<dbReference type="KEGG" id="salh:HMF8227_00728"/>
<keyword evidence="3" id="KW-0812">Transmembrane</keyword>
<dbReference type="EC" id="2.4.1.-" evidence="5"/>